<dbReference type="AlphaFoldDB" id="A0A6M8SX52"/>
<gene>
    <name evidence="1" type="ORF">N5925_00420</name>
</gene>
<dbReference type="RefSeq" id="WP_021110863.1">
    <property type="nucleotide sequence ID" value="NZ_CP054198.1"/>
</dbReference>
<accession>A0A6M8SX52</accession>
<evidence type="ECO:0000313" key="2">
    <source>
        <dbReference type="Proteomes" id="UP001148834"/>
    </source>
</evidence>
<sequence>MANLDHRCVNCGSSNLRVRTSEKIGLLLIDAKVFCNSCGSEHHIQSQIVRVRTPTYHERPEALRINKPLLQTDTNTPDLFNGVVEDAKTE</sequence>
<reference evidence="1" key="1">
    <citation type="submission" date="2022-09" db="EMBL/GenBank/DDBJ databases">
        <title>Molecular characterization of Glaesserella parasuis strains circulating in commercial swine farms using whole-genome sequencing.</title>
        <authorList>
            <person name="Mugabi R."/>
            <person name="Clavijo M."/>
            <person name="Li G."/>
        </authorList>
    </citation>
    <scope>NUCLEOTIDE SEQUENCE</scope>
    <source>
        <strain evidence="1">0435-53</strain>
    </source>
</reference>
<protein>
    <submittedName>
        <fullName evidence="1">Uncharacterized protein</fullName>
    </submittedName>
</protein>
<proteinExistence type="predicted"/>
<name>A0A6M8SX52_GLAPU</name>
<organism evidence="1 2">
    <name type="scientific">Glaesserella parasuis</name>
    <name type="common">Haemophilus parasuis</name>
    <dbReference type="NCBI Taxonomy" id="738"/>
    <lineage>
        <taxon>Bacteria</taxon>
        <taxon>Pseudomonadati</taxon>
        <taxon>Pseudomonadota</taxon>
        <taxon>Gammaproteobacteria</taxon>
        <taxon>Pasteurellales</taxon>
        <taxon>Pasteurellaceae</taxon>
        <taxon>Glaesserella</taxon>
    </lineage>
</organism>
<dbReference type="EMBL" id="JAODIR010000001">
    <property type="protein sequence ID" value="MDD2167093.1"/>
    <property type="molecule type" value="Genomic_DNA"/>
</dbReference>
<dbReference type="Proteomes" id="UP001148834">
    <property type="component" value="Unassembled WGS sequence"/>
</dbReference>
<comment type="caution">
    <text evidence="1">The sequence shown here is derived from an EMBL/GenBank/DDBJ whole genome shotgun (WGS) entry which is preliminary data.</text>
</comment>
<evidence type="ECO:0000313" key="1">
    <source>
        <dbReference type="EMBL" id="MDD2167093.1"/>
    </source>
</evidence>